<proteinExistence type="predicted"/>
<dbReference type="InterPro" id="IPR029063">
    <property type="entry name" value="SAM-dependent_MTases_sf"/>
</dbReference>
<dbReference type="PANTHER" id="PTHR33593:SF3">
    <property type="entry name" value="DUF1442 FAMILY PROTEIN"/>
    <property type="match status" value="1"/>
</dbReference>
<dbReference type="InterPro" id="IPR009902">
    <property type="entry name" value="DUF1442"/>
</dbReference>
<dbReference type="EMBL" id="JBJUIK010000008">
    <property type="protein sequence ID" value="KAL3521445.1"/>
    <property type="molecule type" value="Genomic_DNA"/>
</dbReference>
<dbReference type="PANTHER" id="PTHR33593">
    <property type="entry name" value="DUF1442 FAMILY PROTEIN"/>
    <property type="match status" value="1"/>
</dbReference>
<name>A0ABD2ZTE0_9GENT</name>
<reference evidence="1 2" key="1">
    <citation type="submission" date="2024-11" db="EMBL/GenBank/DDBJ databases">
        <title>A near-complete genome assembly of Cinchona calisaya.</title>
        <authorList>
            <person name="Lian D.C."/>
            <person name="Zhao X.W."/>
            <person name="Wei L."/>
        </authorList>
    </citation>
    <scope>NUCLEOTIDE SEQUENCE [LARGE SCALE GENOMIC DNA]</scope>
    <source>
        <tissue evidence="1">Nenye</tissue>
    </source>
</reference>
<evidence type="ECO:0000313" key="1">
    <source>
        <dbReference type="EMBL" id="KAL3521445.1"/>
    </source>
</evidence>
<organism evidence="1 2">
    <name type="scientific">Cinchona calisaya</name>
    <dbReference type="NCBI Taxonomy" id="153742"/>
    <lineage>
        <taxon>Eukaryota</taxon>
        <taxon>Viridiplantae</taxon>
        <taxon>Streptophyta</taxon>
        <taxon>Embryophyta</taxon>
        <taxon>Tracheophyta</taxon>
        <taxon>Spermatophyta</taxon>
        <taxon>Magnoliopsida</taxon>
        <taxon>eudicotyledons</taxon>
        <taxon>Gunneridae</taxon>
        <taxon>Pentapetalae</taxon>
        <taxon>asterids</taxon>
        <taxon>lamiids</taxon>
        <taxon>Gentianales</taxon>
        <taxon>Rubiaceae</taxon>
        <taxon>Cinchonoideae</taxon>
        <taxon>Cinchoneae</taxon>
        <taxon>Cinchona</taxon>
    </lineage>
</organism>
<protein>
    <submittedName>
        <fullName evidence="1">Uncharacterized protein</fullName>
    </submittedName>
</protein>
<dbReference type="Gene3D" id="3.40.50.150">
    <property type="entry name" value="Vaccinia Virus protein VP39"/>
    <property type="match status" value="1"/>
</dbReference>
<sequence>MASWSAENATGAYLRAMKMIESAKEPDVVAEFISALAAGNNAQLMVIVCSSAADSTTLALVAAALQTGGQVMCILPGLDELHFSEIALGDYAMHVKFVIGDAENLLKNDYTESDCILIDCHLKNCQEILETLQLIGRNNAIVMAYNACSVGSWMCLRGLKAHFWPMGAGRWLAFHSVVPCFGFDDTDHWRTVEYGEWSHQLMLCLSL</sequence>
<dbReference type="Proteomes" id="UP001630127">
    <property type="component" value="Unassembled WGS sequence"/>
</dbReference>
<dbReference type="Pfam" id="PF07279">
    <property type="entry name" value="DUF1442"/>
    <property type="match status" value="1"/>
</dbReference>
<comment type="caution">
    <text evidence="1">The sequence shown here is derived from an EMBL/GenBank/DDBJ whole genome shotgun (WGS) entry which is preliminary data.</text>
</comment>
<evidence type="ECO:0000313" key="2">
    <source>
        <dbReference type="Proteomes" id="UP001630127"/>
    </source>
</evidence>
<dbReference type="AlphaFoldDB" id="A0ABD2ZTE0"/>
<gene>
    <name evidence="1" type="ORF">ACH5RR_019594</name>
</gene>
<accession>A0ABD2ZTE0</accession>
<keyword evidence="2" id="KW-1185">Reference proteome</keyword>